<evidence type="ECO:0000256" key="1">
    <source>
        <dbReference type="SAM" id="Phobius"/>
    </source>
</evidence>
<dbReference type="EMBL" id="CAEZST010000006">
    <property type="protein sequence ID" value="CAB4543997.1"/>
    <property type="molecule type" value="Genomic_DNA"/>
</dbReference>
<keyword evidence="1" id="KW-0812">Transmembrane</keyword>
<gene>
    <name evidence="2" type="ORF">UFOPK1503_00465</name>
    <name evidence="3" type="ORF">UFOPK1693_00384</name>
</gene>
<name>A0A6J6BZ27_9ZZZZ</name>
<sequence length="477" mass="53004">MDQSEKPCVACAEEIKKDAVLCRFCNTRQDDPQFAKPEVSERLPKRKPPKLLVPIAALAVVAVSATAILTMTNSESATTEMDEVATKLLENSVPAPIYAENSDHGYFLEDNRIPRLETCEQWEDFWFLEGPAVGFAAAAVYQEIEIAVSTQIYTKNQHLDSNLDGVICFYEEQASPVNPNAIEGVWFTAFESVREGLISNIGEPHPLDFAASPSTDPNHAEVIRNGVEYALKVWAPFIDSDRPLAMTVVHPNDKKWFLERWAKLGRDNTGEFWWNLAVSGGGGAVGVTATGIPNMYFMASASYPPPTESVDYYVHEVAHFFESLTVQGVSTPDAPCWMIEGPATFIGFAMAYPDDQGRSVSQLTFERTTRAAGLVSYYNNGEGLTDGTLRQDILNFPRNDDRCQHSGPQLGYNLGLFVAERLIADFEFQAFVDISVARAGRSLPETFELVLKKDYVEWVDNTLLPYLQEELPKLARG</sequence>
<accession>A0A6J6BZ27</accession>
<organism evidence="2">
    <name type="scientific">freshwater metagenome</name>
    <dbReference type="NCBI Taxonomy" id="449393"/>
    <lineage>
        <taxon>unclassified sequences</taxon>
        <taxon>metagenomes</taxon>
        <taxon>ecological metagenomes</taxon>
    </lineage>
</organism>
<proteinExistence type="predicted"/>
<keyword evidence="1" id="KW-1133">Transmembrane helix</keyword>
<dbReference type="EMBL" id="CAEZTO010000003">
    <property type="protein sequence ID" value="CAB4566379.1"/>
    <property type="molecule type" value="Genomic_DNA"/>
</dbReference>
<dbReference type="AlphaFoldDB" id="A0A6J6BZ27"/>
<feature type="transmembrane region" description="Helical" evidence="1">
    <location>
        <begin position="51"/>
        <end position="71"/>
    </location>
</feature>
<reference evidence="2" key="1">
    <citation type="submission" date="2020-05" db="EMBL/GenBank/DDBJ databases">
        <authorList>
            <person name="Chiriac C."/>
            <person name="Salcher M."/>
            <person name="Ghai R."/>
            <person name="Kavagutti S V."/>
        </authorList>
    </citation>
    <scope>NUCLEOTIDE SEQUENCE</scope>
</reference>
<keyword evidence="1" id="KW-0472">Membrane</keyword>
<evidence type="ECO:0000313" key="3">
    <source>
        <dbReference type="EMBL" id="CAB4566379.1"/>
    </source>
</evidence>
<evidence type="ECO:0000313" key="2">
    <source>
        <dbReference type="EMBL" id="CAB4543997.1"/>
    </source>
</evidence>
<protein>
    <submittedName>
        <fullName evidence="2">Unannotated protein</fullName>
    </submittedName>
</protein>